<sequence length="165" mass="17618">MSWIAPAARSMVVARCATSASPSSSYFDVLGVSESANLEEIKAAFRTRSKLLHPDVNKAKNASAGNPIIMFLQPRLNFTAAPVLLDPPVSYAGTYSFVSTFNSDNIAAITPGWTISDLLDKLQKGLLYVNTHTTAQPGGALQGQLSCQYDMCMWPVCSAGPGVRC</sequence>
<feature type="domain" description="J" evidence="1">
    <location>
        <begin position="25"/>
        <end position="89"/>
    </location>
</feature>
<protein>
    <recommendedName>
        <fullName evidence="1">J domain-containing protein</fullName>
    </recommendedName>
</protein>
<dbReference type="Pfam" id="PF07452">
    <property type="entry name" value="CHRD"/>
    <property type="match status" value="1"/>
</dbReference>
<evidence type="ECO:0000313" key="3">
    <source>
        <dbReference type="Proteomes" id="UP001165080"/>
    </source>
</evidence>
<keyword evidence="3" id="KW-1185">Reference proteome</keyword>
<reference evidence="2 3" key="1">
    <citation type="journal article" date="2023" name="Commun. Biol.">
        <title>Reorganization of the ancestral sex-determining regions during the evolution of trioecy in Pleodorina starrii.</title>
        <authorList>
            <person name="Takahashi K."/>
            <person name="Suzuki S."/>
            <person name="Kawai-Toyooka H."/>
            <person name="Yamamoto K."/>
            <person name="Hamaji T."/>
            <person name="Ootsuki R."/>
            <person name="Yamaguchi H."/>
            <person name="Kawachi M."/>
            <person name="Higashiyama T."/>
            <person name="Nozaki H."/>
        </authorList>
    </citation>
    <scope>NUCLEOTIDE SEQUENCE [LARGE SCALE GENOMIC DNA]</scope>
    <source>
        <strain evidence="2 3">NIES-4479</strain>
    </source>
</reference>
<dbReference type="InterPro" id="IPR052763">
    <property type="entry name" value="DnaJ_C4"/>
</dbReference>
<dbReference type="PANTHER" id="PTHR44825">
    <property type="match status" value="1"/>
</dbReference>
<dbReference type="InterPro" id="IPR001623">
    <property type="entry name" value="DnaJ_domain"/>
</dbReference>
<dbReference type="EMBL" id="BRXU01000030">
    <property type="protein sequence ID" value="GLC59818.1"/>
    <property type="molecule type" value="Genomic_DNA"/>
</dbReference>
<dbReference type="SUPFAM" id="SSF46565">
    <property type="entry name" value="Chaperone J-domain"/>
    <property type="match status" value="1"/>
</dbReference>
<dbReference type="Proteomes" id="UP001165080">
    <property type="component" value="Unassembled WGS sequence"/>
</dbReference>
<dbReference type="InterPro" id="IPR010895">
    <property type="entry name" value="CHRD"/>
</dbReference>
<accession>A0A9W6F836</accession>
<organism evidence="2 3">
    <name type="scientific">Pleodorina starrii</name>
    <dbReference type="NCBI Taxonomy" id="330485"/>
    <lineage>
        <taxon>Eukaryota</taxon>
        <taxon>Viridiplantae</taxon>
        <taxon>Chlorophyta</taxon>
        <taxon>core chlorophytes</taxon>
        <taxon>Chlorophyceae</taxon>
        <taxon>CS clade</taxon>
        <taxon>Chlamydomonadales</taxon>
        <taxon>Volvocaceae</taxon>
        <taxon>Pleodorina</taxon>
    </lineage>
</organism>
<dbReference type="PANTHER" id="PTHR44825:SF1">
    <property type="entry name" value="DNAJ HOMOLOG SUBFAMILY C MEMBER 4"/>
    <property type="match status" value="1"/>
</dbReference>
<gene>
    <name evidence="2" type="primary">PLEST010274</name>
    <name evidence="2" type="ORF">PLESTB_001538900</name>
</gene>
<name>A0A9W6F836_9CHLO</name>
<dbReference type="CDD" id="cd06257">
    <property type="entry name" value="DnaJ"/>
    <property type="match status" value="1"/>
</dbReference>
<proteinExistence type="predicted"/>
<dbReference type="InterPro" id="IPR036869">
    <property type="entry name" value="J_dom_sf"/>
</dbReference>
<dbReference type="PRINTS" id="PR00625">
    <property type="entry name" value="JDOMAIN"/>
</dbReference>
<dbReference type="Gene3D" id="1.10.287.110">
    <property type="entry name" value="DnaJ domain"/>
    <property type="match status" value="1"/>
</dbReference>
<evidence type="ECO:0000313" key="2">
    <source>
        <dbReference type="EMBL" id="GLC59818.1"/>
    </source>
</evidence>
<evidence type="ECO:0000259" key="1">
    <source>
        <dbReference type="PROSITE" id="PS50076"/>
    </source>
</evidence>
<comment type="caution">
    <text evidence="2">The sequence shown here is derived from an EMBL/GenBank/DDBJ whole genome shotgun (WGS) entry which is preliminary data.</text>
</comment>
<dbReference type="AlphaFoldDB" id="A0A9W6F836"/>
<dbReference type="OrthoDB" id="532314at2759"/>
<dbReference type="SMART" id="SM00271">
    <property type="entry name" value="DnaJ"/>
    <property type="match status" value="1"/>
</dbReference>
<dbReference type="PROSITE" id="PS50076">
    <property type="entry name" value="DNAJ_2"/>
    <property type="match status" value="1"/>
</dbReference>
<dbReference type="Pfam" id="PF00226">
    <property type="entry name" value="DnaJ"/>
    <property type="match status" value="1"/>
</dbReference>